<dbReference type="Pfam" id="PF00012">
    <property type="entry name" value="HSP70"/>
    <property type="match status" value="1"/>
</dbReference>
<dbReference type="GO" id="GO:0140662">
    <property type="term" value="F:ATP-dependent protein folding chaperone"/>
    <property type="evidence" value="ECO:0007669"/>
    <property type="project" value="InterPro"/>
</dbReference>
<protein>
    <submittedName>
        <fullName evidence="3">Uncharacterized protein</fullName>
    </submittedName>
</protein>
<feature type="non-terminal residue" evidence="3">
    <location>
        <position position="1"/>
    </location>
</feature>
<dbReference type="InterPro" id="IPR043129">
    <property type="entry name" value="ATPase_NBD"/>
</dbReference>
<dbReference type="OrthoDB" id="3257966at2759"/>
<gene>
    <name evidence="3" type="ORF">PGLA1383_LOCUS13499</name>
</gene>
<evidence type="ECO:0000256" key="2">
    <source>
        <dbReference type="ARBA" id="ARBA00022840"/>
    </source>
</evidence>
<evidence type="ECO:0000313" key="4">
    <source>
        <dbReference type="Proteomes" id="UP000654075"/>
    </source>
</evidence>
<dbReference type="InterPro" id="IPR013126">
    <property type="entry name" value="Hsp_70_fam"/>
</dbReference>
<comment type="caution">
    <text evidence="3">The sequence shown here is derived from an EMBL/GenBank/DDBJ whole genome shotgun (WGS) entry which is preliminary data.</text>
</comment>
<keyword evidence="4" id="KW-1185">Reference proteome</keyword>
<keyword evidence="2" id="KW-0067">ATP-binding</keyword>
<dbReference type="EMBL" id="CAJNNV010007466">
    <property type="protein sequence ID" value="CAE8594977.1"/>
    <property type="molecule type" value="Genomic_DNA"/>
</dbReference>
<evidence type="ECO:0000256" key="1">
    <source>
        <dbReference type="ARBA" id="ARBA00022741"/>
    </source>
</evidence>
<dbReference type="GO" id="GO:0005524">
    <property type="term" value="F:ATP binding"/>
    <property type="evidence" value="ECO:0007669"/>
    <property type="project" value="UniProtKB-KW"/>
</dbReference>
<dbReference type="Proteomes" id="UP000654075">
    <property type="component" value="Unassembled WGS sequence"/>
</dbReference>
<proteinExistence type="predicted"/>
<accession>A0A813EAK1</accession>
<keyword evidence="1" id="KW-0547">Nucleotide-binding</keyword>
<name>A0A813EAK1_POLGL</name>
<sequence length="82" mass="8809">ALPFLRPAYDMGGGKFGASRLTAEDGIFELKSTAGDIHFGGEGYYNRVVGMQGFKRKNLASVVCVSSLNGPAARYLRRSGHL</sequence>
<reference evidence="3" key="1">
    <citation type="submission" date="2021-02" db="EMBL/GenBank/DDBJ databases">
        <authorList>
            <person name="Dougan E. K."/>
            <person name="Rhodes N."/>
            <person name="Thang M."/>
            <person name="Chan C."/>
        </authorList>
    </citation>
    <scope>NUCLEOTIDE SEQUENCE</scope>
</reference>
<dbReference type="SUPFAM" id="SSF53067">
    <property type="entry name" value="Actin-like ATPase domain"/>
    <property type="match status" value="1"/>
</dbReference>
<evidence type="ECO:0000313" key="3">
    <source>
        <dbReference type="EMBL" id="CAE8594977.1"/>
    </source>
</evidence>
<dbReference type="AlphaFoldDB" id="A0A813EAK1"/>
<dbReference type="Gene3D" id="3.30.420.40">
    <property type="match status" value="1"/>
</dbReference>
<organism evidence="3 4">
    <name type="scientific">Polarella glacialis</name>
    <name type="common">Dinoflagellate</name>
    <dbReference type="NCBI Taxonomy" id="89957"/>
    <lineage>
        <taxon>Eukaryota</taxon>
        <taxon>Sar</taxon>
        <taxon>Alveolata</taxon>
        <taxon>Dinophyceae</taxon>
        <taxon>Suessiales</taxon>
        <taxon>Suessiaceae</taxon>
        <taxon>Polarella</taxon>
    </lineage>
</organism>